<evidence type="ECO:0000259" key="1">
    <source>
        <dbReference type="PROSITE" id="PS51352"/>
    </source>
</evidence>
<dbReference type="InterPro" id="IPR036249">
    <property type="entry name" value="Thioredoxin-like_sf"/>
</dbReference>
<gene>
    <name evidence="2" type="ORF">UFOPK4303_00022</name>
</gene>
<dbReference type="SUPFAM" id="SSF52833">
    <property type="entry name" value="Thioredoxin-like"/>
    <property type="match status" value="1"/>
</dbReference>
<dbReference type="CDD" id="cd02947">
    <property type="entry name" value="TRX_family"/>
    <property type="match status" value="1"/>
</dbReference>
<dbReference type="Gene3D" id="3.40.30.10">
    <property type="entry name" value="Glutaredoxin"/>
    <property type="match status" value="1"/>
</dbReference>
<name>A0A6J7SS69_9ZZZZ</name>
<dbReference type="AlphaFoldDB" id="A0A6J7SS69"/>
<accession>A0A6J7SS69</accession>
<sequence length="132" mass="14107">MLPIVVVLALASAYGFWLKRTRGNVKAKNVSALITAEKIGGPLGSRATLVQFSTAFCTPCRATRALLTNIVQDLADVVHIDIDAEDQLELVRELNILSTPTTLILDSNGQEVGRAVGAPKRDQVLKALAAID</sequence>
<organism evidence="2">
    <name type="scientific">freshwater metagenome</name>
    <dbReference type="NCBI Taxonomy" id="449393"/>
    <lineage>
        <taxon>unclassified sequences</taxon>
        <taxon>metagenomes</taxon>
        <taxon>ecological metagenomes</taxon>
    </lineage>
</organism>
<proteinExistence type="predicted"/>
<dbReference type="Pfam" id="PF00085">
    <property type="entry name" value="Thioredoxin"/>
    <property type="match status" value="1"/>
</dbReference>
<dbReference type="InterPro" id="IPR013766">
    <property type="entry name" value="Thioredoxin_domain"/>
</dbReference>
<feature type="domain" description="Thioredoxin" evidence="1">
    <location>
        <begin position="7"/>
        <end position="132"/>
    </location>
</feature>
<evidence type="ECO:0000313" key="2">
    <source>
        <dbReference type="EMBL" id="CAB5043761.1"/>
    </source>
</evidence>
<reference evidence="2" key="1">
    <citation type="submission" date="2020-05" db="EMBL/GenBank/DDBJ databases">
        <authorList>
            <person name="Chiriac C."/>
            <person name="Salcher M."/>
            <person name="Ghai R."/>
            <person name="Kavagutti S V."/>
        </authorList>
    </citation>
    <scope>NUCLEOTIDE SEQUENCE</scope>
</reference>
<dbReference type="EMBL" id="CAFBQI010000001">
    <property type="protein sequence ID" value="CAB5043761.1"/>
    <property type="molecule type" value="Genomic_DNA"/>
</dbReference>
<dbReference type="PROSITE" id="PS51352">
    <property type="entry name" value="THIOREDOXIN_2"/>
    <property type="match status" value="1"/>
</dbReference>
<protein>
    <submittedName>
        <fullName evidence="2">Unannotated protein</fullName>
    </submittedName>
</protein>